<organism evidence="7 8">
    <name type="scientific">Saxophila tyrrhenica</name>
    <dbReference type="NCBI Taxonomy" id="1690608"/>
    <lineage>
        <taxon>Eukaryota</taxon>
        <taxon>Fungi</taxon>
        <taxon>Dikarya</taxon>
        <taxon>Ascomycota</taxon>
        <taxon>Pezizomycotina</taxon>
        <taxon>Dothideomycetes</taxon>
        <taxon>Dothideomycetidae</taxon>
        <taxon>Mycosphaerellales</taxon>
        <taxon>Extremaceae</taxon>
        <taxon>Saxophila</taxon>
    </lineage>
</organism>
<comment type="caution">
    <text evidence="7">The sequence shown here is derived from an EMBL/GenBank/DDBJ whole genome shotgun (WGS) entry which is preliminary data.</text>
</comment>
<evidence type="ECO:0000259" key="6">
    <source>
        <dbReference type="PROSITE" id="PS50102"/>
    </source>
</evidence>
<dbReference type="Pfam" id="PF00076">
    <property type="entry name" value="RRM_1"/>
    <property type="match status" value="1"/>
</dbReference>
<dbReference type="InterPro" id="IPR012677">
    <property type="entry name" value="Nucleotide-bd_a/b_plait_sf"/>
</dbReference>
<dbReference type="GeneID" id="89931717"/>
<gene>
    <name evidence="7" type="primary">NOP15</name>
    <name evidence="7" type="ORF">LTR77_010389</name>
</gene>
<evidence type="ECO:0000256" key="3">
    <source>
        <dbReference type="ARBA" id="ARBA00023242"/>
    </source>
</evidence>
<sequence>MSTQTITKKRKSADGSTTATKKVKTTKSADRPAPVKSALKKTKTAKKAETEAPTQLAEDVEEETVIPEAGANTDLTPDQTAALLAGFSSDEDEASDGDSGLAISSLPKAPTTGAVQKRINEAIMSQSKSKDGTEDPERTPGVIYIGRIPHGFFEHQMRAYFSQFGEITNLRLMRNRKSGKSQHHGFIEFASAAVADIVCKTMDKYLLFNHILQVRRVPREQVNENMWRQSSRRARNPPPRNKLEGGKLRRGATRDVWEARVTNEEKKRQEKAEKLKEMGYEFEMPALKGVGEVPVKPKAIEEASVTEDPNGADEGVVESVSVAQEGPEEVVEKKVSKKRPASGKTQVKKAVKKVKA</sequence>
<feature type="domain" description="RRM" evidence="6">
    <location>
        <begin position="141"/>
        <end position="219"/>
    </location>
</feature>
<dbReference type="SMART" id="SM00360">
    <property type="entry name" value="RRM"/>
    <property type="match status" value="1"/>
</dbReference>
<proteinExistence type="predicted"/>
<feature type="region of interest" description="Disordered" evidence="5">
    <location>
        <begin position="302"/>
        <end position="356"/>
    </location>
</feature>
<dbReference type="SUPFAM" id="SSF54928">
    <property type="entry name" value="RNA-binding domain, RBD"/>
    <property type="match status" value="1"/>
</dbReference>
<protein>
    <submittedName>
        <fullName evidence="7">Nucleolar protein</fullName>
    </submittedName>
</protein>
<accession>A0AAV9NVU1</accession>
<keyword evidence="2 4" id="KW-0694">RNA-binding</keyword>
<feature type="region of interest" description="Disordered" evidence="5">
    <location>
        <begin position="225"/>
        <end position="251"/>
    </location>
</feature>
<dbReference type="Proteomes" id="UP001337655">
    <property type="component" value="Unassembled WGS sequence"/>
</dbReference>
<evidence type="ECO:0000256" key="4">
    <source>
        <dbReference type="PROSITE-ProRule" id="PRU00176"/>
    </source>
</evidence>
<dbReference type="PANTHER" id="PTHR46754">
    <property type="entry name" value="MKI67 FHA DOMAIN-INTERACTING NUCLEOLAR PHOSPHOPROTEIN"/>
    <property type="match status" value="1"/>
</dbReference>
<name>A0AAV9NVU1_9PEZI</name>
<feature type="compositionally biased region" description="Basic and acidic residues" evidence="5">
    <location>
        <begin position="241"/>
        <end position="251"/>
    </location>
</feature>
<dbReference type="InterPro" id="IPR035979">
    <property type="entry name" value="RBD_domain_sf"/>
</dbReference>
<evidence type="ECO:0000256" key="1">
    <source>
        <dbReference type="ARBA" id="ARBA00004604"/>
    </source>
</evidence>
<dbReference type="GO" id="GO:0005730">
    <property type="term" value="C:nucleolus"/>
    <property type="evidence" value="ECO:0007669"/>
    <property type="project" value="UniProtKB-SubCell"/>
</dbReference>
<dbReference type="PROSITE" id="PS50102">
    <property type="entry name" value="RRM"/>
    <property type="match status" value="1"/>
</dbReference>
<feature type="compositionally biased region" description="Basic residues" evidence="5">
    <location>
        <begin position="335"/>
        <end position="356"/>
    </location>
</feature>
<keyword evidence="8" id="KW-1185">Reference proteome</keyword>
<comment type="subcellular location">
    <subcellularLocation>
        <location evidence="1">Nucleus</location>
        <location evidence="1">Nucleolus</location>
    </subcellularLocation>
</comment>
<dbReference type="InterPro" id="IPR000504">
    <property type="entry name" value="RRM_dom"/>
</dbReference>
<evidence type="ECO:0000313" key="8">
    <source>
        <dbReference type="Proteomes" id="UP001337655"/>
    </source>
</evidence>
<dbReference type="EMBL" id="JAVRRT010000023">
    <property type="protein sequence ID" value="KAK5163716.1"/>
    <property type="molecule type" value="Genomic_DNA"/>
</dbReference>
<dbReference type="GO" id="GO:0003723">
    <property type="term" value="F:RNA binding"/>
    <property type="evidence" value="ECO:0007669"/>
    <property type="project" value="UniProtKB-UniRule"/>
</dbReference>
<feature type="region of interest" description="Disordered" evidence="5">
    <location>
        <begin position="1"/>
        <end position="114"/>
    </location>
</feature>
<dbReference type="AlphaFoldDB" id="A0AAV9NVU1"/>
<keyword evidence="3" id="KW-0539">Nucleus</keyword>
<evidence type="ECO:0000256" key="5">
    <source>
        <dbReference type="SAM" id="MobiDB-lite"/>
    </source>
</evidence>
<dbReference type="Gene3D" id="3.30.70.330">
    <property type="match status" value="1"/>
</dbReference>
<dbReference type="CDD" id="cd12307">
    <property type="entry name" value="RRM_NIFK_like"/>
    <property type="match status" value="1"/>
</dbReference>
<evidence type="ECO:0000256" key="2">
    <source>
        <dbReference type="ARBA" id="ARBA00022884"/>
    </source>
</evidence>
<reference evidence="7 8" key="1">
    <citation type="submission" date="2023-08" db="EMBL/GenBank/DDBJ databases">
        <title>Black Yeasts Isolated from many extreme environments.</title>
        <authorList>
            <person name="Coleine C."/>
            <person name="Stajich J.E."/>
            <person name="Selbmann L."/>
        </authorList>
    </citation>
    <scope>NUCLEOTIDE SEQUENCE [LARGE SCALE GENOMIC DNA]</scope>
    <source>
        <strain evidence="7 8">CCFEE 5935</strain>
    </source>
</reference>
<dbReference type="RefSeq" id="XP_064654118.1">
    <property type="nucleotide sequence ID" value="XM_064807609.1"/>
</dbReference>
<evidence type="ECO:0000313" key="7">
    <source>
        <dbReference type="EMBL" id="KAK5163716.1"/>
    </source>
</evidence>